<dbReference type="SMART" id="SM00408">
    <property type="entry name" value="IGc2"/>
    <property type="match status" value="1"/>
</dbReference>
<evidence type="ECO:0000313" key="13">
    <source>
        <dbReference type="Proteomes" id="UP001501940"/>
    </source>
</evidence>
<dbReference type="Pfam" id="PF13927">
    <property type="entry name" value="Ig_3"/>
    <property type="match status" value="1"/>
</dbReference>
<reference evidence="12 13" key="1">
    <citation type="submission" date="2022-01" db="EMBL/GenBank/DDBJ databases">
        <title>A chromosome-scale genome assembly of the false clownfish, Amphiprion ocellaris.</title>
        <authorList>
            <person name="Ryu T."/>
        </authorList>
    </citation>
    <scope>NUCLEOTIDE SEQUENCE [LARGE SCALE GENOMIC DNA]</scope>
</reference>
<dbReference type="InterPro" id="IPR007110">
    <property type="entry name" value="Ig-like_dom"/>
</dbReference>
<dbReference type="FunFam" id="2.60.40.10:FF:000095">
    <property type="entry name" value="immunoglobulin superfamily member 11 isoform X1"/>
    <property type="match status" value="1"/>
</dbReference>
<keyword evidence="5 9" id="KW-0472">Membrane</keyword>
<keyword evidence="7" id="KW-0393">Immunoglobulin domain</keyword>
<keyword evidence="13" id="KW-1185">Reference proteome</keyword>
<sequence>MTTEGQLWWRKLFLILTVLPCCRSLEVSIPESNYEVARGGDITLTCSFIPAVKDLSTMLLSWEASPEVAGEPLQAVASYFYSRPVNIAPAYEGRAFLEVDMNTRTSTLRLTKVTMQDSRSYQCSVNIYNDDEGTTAATTSLLVLVAPSKPVCGIQGTAEYYQKITLTCKSEEGSPAPTYSWKTYSVQNMPRPFPPKTTEKDGALSLFNITRETSGFFVCTSENRIGSASCNLTLVVEPPSMSTASTIIIVAVVLAAVVVIGIIIFCCCCRKKGKQDEYAEGSPEEIEFHDKEEPEVGTLKYRDDKSNSEKKQVDRYEDKDVVPEISHSVAAAVRKLDDDQNSYISSKEKYDGRVSDIESQRYQDDQRDRYHGSRDRLDDQRDRYGGSRDRLDDRQDRYGDSDYRGSRDRLDDQRDRYGGSRDRLDDRYDNYRGSRDRLDDQRDRYGGSRDRLDDRRDRSGVSRDRLDDHSDRYRSSRDNLNDHSDRYGGSRDRLDYNNSRYD</sequence>
<protein>
    <recommendedName>
        <fullName evidence="11">Ig-like domain-containing protein</fullName>
    </recommendedName>
</protein>
<dbReference type="InterPro" id="IPR003598">
    <property type="entry name" value="Ig_sub2"/>
</dbReference>
<evidence type="ECO:0000256" key="6">
    <source>
        <dbReference type="ARBA" id="ARBA00023157"/>
    </source>
</evidence>
<feature type="region of interest" description="Disordered" evidence="8">
    <location>
        <begin position="283"/>
        <end position="319"/>
    </location>
</feature>
<feature type="compositionally biased region" description="Basic and acidic residues" evidence="8">
    <location>
        <begin position="346"/>
        <end position="502"/>
    </location>
</feature>
<dbReference type="Proteomes" id="UP001501940">
    <property type="component" value="Chromosome 11"/>
</dbReference>
<reference evidence="12" key="2">
    <citation type="submission" date="2025-08" db="UniProtKB">
        <authorList>
            <consortium name="Ensembl"/>
        </authorList>
    </citation>
    <scope>IDENTIFICATION</scope>
</reference>
<feature type="domain" description="Ig-like" evidence="11">
    <location>
        <begin position="147"/>
        <end position="235"/>
    </location>
</feature>
<gene>
    <name evidence="12" type="primary">LSR</name>
</gene>
<keyword evidence="4 9" id="KW-1133">Transmembrane helix</keyword>
<keyword evidence="3 10" id="KW-0732">Signal</keyword>
<evidence type="ECO:0000256" key="9">
    <source>
        <dbReference type="SAM" id="Phobius"/>
    </source>
</evidence>
<keyword evidence="6" id="KW-1015">Disulfide bond</keyword>
<dbReference type="PANTHER" id="PTHR44969:SF1">
    <property type="entry name" value="CELL SURFACE A33 ANTIGEN"/>
    <property type="match status" value="1"/>
</dbReference>
<evidence type="ECO:0000256" key="1">
    <source>
        <dbReference type="ARBA" id="ARBA00004479"/>
    </source>
</evidence>
<dbReference type="AlphaFoldDB" id="A0AAQ5ZVM3"/>
<evidence type="ECO:0000256" key="10">
    <source>
        <dbReference type="SAM" id="SignalP"/>
    </source>
</evidence>
<dbReference type="InterPro" id="IPR036179">
    <property type="entry name" value="Ig-like_dom_sf"/>
</dbReference>
<evidence type="ECO:0000256" key="5">
    <source>
        <dbReference type="ARBA" id="ARBA00023136"/>
    </source>
</evidence>
<evidence type="ECO:0000256" key="4">
    <source>
        <dbReference type="ARBA" id="ARBA00022989"/>
    </source>
</evidence>
<feature type="chain" id="PRO_5044017590" description="Ig-like domain-containing protein" evidence="10">
    <location>
        <begin position="25"/>
        <end position="502"/>
    </location>
</feature>
<feature type="region of interest" description="Disordered" evidence="8">
    <location>
        <begin position="344"/>
        <end position="502"/>
    </location>
</feature>
<feature type="signal peptide" evidence="10">
    <location>
        <begin position="1"/>
        <end position="24"/>
    </location>
</feature>
<feature type="compositionally biased region" description="Basic and acidic residues" evidence="8">
    <location>
        <begin position="286"/>
        <end position="319"/>
    </location>
</feature>
<dbReference type="GeneTree" id="ENSGT00940000160248"/>
<dbReference type="InterPro" id="IPR013783">
    <property type="entry name" value="Ig-like_fold"/>
</dbReference>
<comment type="subcellular location">
    <subcellularLocation>
        <location evidence="1">Membrane</location>
        <topology evidence="1">Single-pass type I membrane protein</topology>
    </subcellularLocation>
</comment>
<dbReference type="Ensembl" id="ENSAOCT00000039973.1">
    <property type="protein sequence ID" value="ENSAOCP00000070138.1"/>
    <property type="gene ID" value="ENSAOCG00000025011.1"/>
</dbReference>
<evidence type="ECO:0000313" key="12">
    <source>
        <dbReference type="Ensembl" id="ENSAOCP00000070138.1"/>
    </source>
</evidence>
<keyword evidence="2 9" id="KW-0812">Transmembrane</keyword>
<proteinExistence type="predicted"/>
<feature type="transmembrane region" description="Helical" evidence="9">
    <location>
        <begin position="247"/>
        <end position="268"/>
    </location>
</feature>
<dbReference type="SUPFAM" id="SSF48726">
    <property type="entry name" value="Immunoglobulin"/>
    <property type="match status" value="2"/>
</dbReference>
<evidence type="ECO:0000256" key="2">
    <source>
        <dbReference type="ARBA" id="ARBA00022692"/>
    </source>
</evidence>
<dbReference type="Gene3D" id="2.60.40.10">
    <property type="entry name" value="Immunoglobulins"/>
    <property type="match status" value="2"/>
</dbReference>
<evidence type="ECO:0000256" key="3">
    <source>
        <dbReference type="ARBA" id="ARBA00022729"/>
    </source>
</evidence>
<dbReference type="InterPro" id="IPR013106">
    <property type="entry name" value="Ig_V-set"/>
</dbReference>
<dbReference type="Pfam" id="PF07686">
    <property type="entry name" value="V-set"/>
    <property type="match status" value="1"/>
</dbReference>
<dbReference type="PANTHER" id="PTHR44969">
    <property type="entry name" value="CELL SURFACE A33 ANTIGEN"/>
    <property type="match status" value="1"/>
</dbReference>
<evidence type="ECO:0000256" key="7">
    <source>
        <dbReference type="ARBA" id="ARBA00023319"/>
    </source>
</evidence>
<evidence type="ECO:0000256" key="8">
    <source>
        <dbReference type="SAM" id="MobiDB-lite"/>
    </source>
</evidence>
<dbReference type="SMART" id="SM00409">
    <property type="entry name" value="IG"/>
    <property type="match status" value="2"/>
</dbReference>
<dbReference type="PROSITE" id="PS50835">
    <property type="entry name" value="IG_LIKE"/>
    <property type="match status" value="2"/>
</dbReference>
<dbReference type="GO" id="GO:0005886">
    <property type="term" value="C:plasma membrane"/>
    <property type="evidence" value="ECO:0007669"/>
    <property type="project" value="InterPro"/>
</dbReference>
<evidence type="ECO:0000259" key="11">
    <source>
        <dbReference type="PROSITE" id="PS50835"/>
    </source>
</evidence>
<feature type="domain" description="Ig-like" evidence="11">
    <location>
        <begin position="20"/>
        <end position="140"/>
    </location>
</feature>
<organism evidence="12 13">
    <name type="scientific">Amphiprion ocellaris</name>
    <name type="common">Clown anemonefish</name>
    <dbReference type="NCBI Taxonomy" id="80972"/>
    <lineage>
        <taxon>Eukaryota</taxon>
        <taxon>Metazoa</taxon>
        <taxon>Chordata</taxon>
        <taxon>Craniata</taxon>
        <taxon>Vertebrata</taxon>
        <taxon>Euteleostomi</taxon>
        <taxon>Actinopterygii</taxon>
        <taxon>Neopterygii</taxon>
        <taxon>Teleostei</taxon>
        <taxon>Neoteleostei</taxon>
        <taxon>Acanthomorphata</taxon>
        <taxon>Ovalentaria</taxon>
        <taxon>Pomacentridae</taxon>
        <taxon>Amphiprion</taxon>
    </lineage>
</organism>
<reference evidence="12" key="3">
    <citation type="submission" date="2025-09" db="UniProtKB">
        <authorList>
            <consortium name="Ensembl"/>
        </authorList>
    </citation>
    <scope>IDENTIFICATION</scope>
</reference>
<dbReference type="InterPro" id="IPR042474">
    <property type="entry name" value="A33"/>
</dbReference>
<name>A0AAQ5ZVM3_AMPOC</name>
<dbReference type="InterPro" id="IPR003599">
    <property type="entry name" value="Ig_sub"/>
</dbReference>
<accession>A0AAQ5ZVM3</accession>